<dbReference type="RefSeq" id="WP_153499065.1">
    <property type="nucleotide sequence ID" value="NZ_WIRE01000001.1"/>
</dbReference>
<dbReference type="PANTHER" id="PTHR34580:SF3">
    <property type="entry name" value="PROTEIN PAFB"/>
    <property type="match status" value="1"/>
</dbReference>
<dbReference type="Pfam" id="PF26109">
    <property type="entry name" value="WHD_BrxR"/>
    <property type="match status" value="1"/>
</dbReference>
<dbReference type="InterPro" id="IPR016634">
    <property type="entry name" value="CapW-like"/>
</dbReference>
<dbReference type="PANTHER" id="PTHR34580">
    <property type="match status" value="1"/>
</dbReference>
<feature type="domain" description="WYL" evidence="1">
    <location>
        <begin position="132"/>
        <end position="195"/>
    </location>
</feature>
<dbReference type="PROSITE" id="PS52050">
    <property type="entry name" value="WYL"/>
    <property type="match status" value="1"/>
</dbReference>
<accession>A0A6N7LVL7</accession>
<dbReference type="Proteomes" id="UP000469421">
    <property type="component" value="Unassembled WGS sequence"/>
</dbReference>
<dbReference type="InterPro" id="IPR051534">
    <property type="entry name" value="CBASS_pafABC_assoc_protein"/>
</dbReference>
<evidence type="ECO:0000259" key="3">
    <source>
        <dbReference type="Pfam" id="PF26109"/>
    </source>
</evidence>
<sequence>MARTAGKNAADWPLRWDLLLRYRLIEVIALWEGRLTTNHLVRAFGIGRQQASKDINLYLNEYAPGNLEYDLSLKGYKPAKAFKPVFTRGKADEYLQMMHSREDLSCAFEALDVRELNTEVLLPPSRDLRPAVLRPILQACREGLRVEIEYTSLNNPEPEYRVIQPHTVVHNGMRWHVRAWCEKNSDYRDFVLSRIMDKPEITLPGEQGADQDKAWQKSLTLKVVPDPRLSDAQQKVIARDYGMTRGALAIPCRAAMANYIVQLLRLDDHDHRGPEAQQVVLGNYDVVKKWLWTGTN</sequence>
<dbReference type="EMBL" id="WIRE01000001">
    <property type="protein sequence ID" value="MQX52351.1"/>
    <property type="molecule type" value="Genomic_DNA"/>
</dbReference>
<keyword evidence="5" id="KW-1185">Reference proteome</keyword>
<evidence type="ECO:0000259" key="1">
    <source>
        <dbReference type="Pfam" id="PF13280"/>
    </source>
</evidence>
<gene>
    <name evidence="4" type="ORF">GFN93_03760</name>
</gene>
<evidence type="ECO:0000313" key="4">
    <source>
        <dbReference type="EMBL" id="MQX52351.1"/>
    </source>
</evidence>
<organism evidence="4 5">
    <name type="scientific">Alcanivorax sediminis</name>
    <dbReference type="NCBI Taxonomy" id="2663008"/>
    <lineage>
        <taxon>Bacteria</taxon>
        <taxon>Pseudomonadati</taxon>
        <taxon>Pseudomonadota</taxon>
        <taxon>Gammaproteobacteria</taxon>
        <taxon>Oceanospirillales</taxon>
        <taxon>Alcanivoracaceae</taxon>
        <taxon>Alcanivorax</taxon>
    </lineage>
</organism>
<dbReference type="InterPro" id="IPR026881">
    <property type="entry name" value="WYL_dom"/>
</dbReference>
<comment type="caution">
    <text evidence="4">The sequence shown here is derived from an EMBL/GenBank/DDBJ whole genome shotgun (WGS) entry which is preliminary data.</text>
</comment>
<dbReference type="Pfam" id="PF13280">
    <property type="entry name" value="WYL"/>
    <property type="match status" value="1"/>
</dbReference>
<dbReference type="PIRSF" id="PIRSF015558">
    <property type="entry name" value="Txn_reg_DeoR_prd"/>
    <property type="match status" value="1"/>
</dbReference>
<evidence type="ECO:0000259" key="2">
    <source>
        <dbReference type="Pfam" id="PF26107"/>
    </source>
</evidence>
<dbReference type="InterPro" id="IPR059019">
    <property type="entry name" value="WHD_CapW"/>
</dbReference>
<name>A0A6N7LVL7_9GAMM</name>
<dbReference type="AlphaFoldDB" id="A0A6N7LVL7"/>
<proteinExistence type="predicted"/>
<feature type="domain" description="DNA-binding transcriptional repressor CapW C-terminal dimerisation" evidence="2">
    <location>
        <begin position="219"/>
        <end position="286"/>
    </location>
</feature>
<evidence type="ECO:0000313" key="5">
    <source>
        <dbReference type="Proteomes" id="UP000469421"/>
    </source>
</evidence>
<protein>
    <submittedName>
        <fullName evidence="4">WYL domain-containing protein</fullName>
    </submittedName>
</protein>
<feature type="domain" description="DNA-binding transcriptional repressor CapW winged helix-turn-helix" evidence="3">
    <location>
        <begin position="17"/>
        <end position="99"/>
    </location>
</feature>
<dbReference type="InterPro" id="IPR059020">
    <property type="entry name" value="CapW_CTD"/>
</dbReference>
<reference evidence="4 5" key="1">
    <citation type="submission" date="2019-10" db="EMBL/GenBank/DDBJ databases">
        <title>Alcanivorax sp.PA15-N-34 draft genome sequence.</title>
        <authorList>
            <person name="Liao X."/>
            <person name="Shao Z."/>
        </authorList>
    </citation>
    <scope>NUCLEOTIDE SEQUENCE [LARGE SCALE GENOMIC DNA]</scope>
    <source>
        <strain evidence="4 5">PA15-N-34</strain>
    </source>
</reference>
<dbReference type="Pfam" id="PF26107">
    <property type="entry name" value="BrxR_CTD"/>
    <property type="match status" value="1"/>
</dbReference>